<dbReference type="InterPro" id="IPR039422">
    <property type="entry name" value="MarR/SlyA-like"/>
</dbReference>
<name>A0A6L7G540_9RHOB</name>
<dbReference type="InterPro" id="IPR000835">
    <property type="entry name" value="HTH_MarR-typ"/>
</dbReference>
<evidence type="ECO:0000256" key="2">
    <source>
        <dbReference type="ARBA" id="ARBA00022490"/>
    </source>
</evidence>
<dbReference type="EMBL" id="WUMU01000017">
    <property type="protein sequence ID" value="MXN19245.1"/>
    <property type="molecule type" value="Genomic_DNA"/>
</dbReference>
<dbReference type="AlphaFoldDB" id="A0A6L7G540"/>
<dbReference type="GO" id="GO:0006950">
    <property type="term" value="P:response to stress"/>
    <property type="evidence" value="ECO:0007669"/>
    <property type="project" value="TreeGrafter"/>
</dbReference>
<gene>
    <name evidence="7" type="ORF">GR170_15525</name>
</gene>
<dbReference type="Pfam" id="PF22381">
    <property type="entry name" value="Staph_reg_Sar_Rot"/>
    <property type="match status" value="1"/>
</dbReference>
<comment type="subcellular location">
    <subcellularLocation>
        <location evidence="1">Cytoplasm</location>
    </subcellularLocation>
</comment>
<keyword evidence="2" id="KW-0963">Cytoplasm</keyword>
<accession>A0A6L7G540</accession>
<dbReference type="InterPro" id="IPR036390">
    <property type="entry name" value="WH_DNA-bd_sf"/>
</dbReference>
<organism evidence="7 8">
    <name type="scientific">Pseudooceanicola albus</name>
    <dbReference type="NCBI Taxonomy" id="2692189"/>
    <lineage>
        <taxon>Bacteria</taxon>
        <taxon>Pseudomonadati</taxon>
        <taxon>Pseudomonadota</taxon>
        <taxon>Alphaproteobacteria</taxon>
        <taxon>Rhodobacterales</taxon>
        <taxon>Paracoccaceae</taxon>
        <taxon>Pseudooceanicola</taxon>
    </lineage>
</organism>
<keyword evidence="4" id="KW-0238">DNA-binding</keyword>
<dbReference type="InterPro" id="IPR036388">
    <property type="entry name" value="WH-like_DNA-bd_sf"/>
</dbReference>
<dbReference type="RefSeq" id="WP_160895369.1">
    <property type="nucleotide sequence ID" value="NZ_WUMU01000017.1"/>
</dbReference>
<keyword evidence="3" id="KW-0805">Transcription regulation</keyword>
<dbReference type="PROSITE" id="PS50995">
    <property type="entry name" value="HTH_MARR_2"/>
    <property type="match status" value="1"/>
</dbReference>
<evidence type="ECO:0000313" key="7">
    <source>
        <dbReference type="EMBL" id="MXN19245.1"/>
    </source>
</evidence>
<evidence type="ECO:0000259" key="6">
    <source>
        <dbReference type="PROSITE" id="PS50995"/>
    </source>
</evidence>
<dbReference type="InterPro" id="IPR055166">
    <property type="entry name" value="Transc_reg_Sar_Rot_HTH"/>
</dbReference>
<evidence type="ECO:0000256" key="1">
    <source>
        <dbReference type="ARBA" id="ARBA00004496"/>
    </source>
</evidence>
<protein>
    <submittedName>
        <fullName evidence="7">MarR family transcriptional regulator</fullName>
    </submittedName>
</protein>
<dbReference type="GO" id="GO:0005737">
    <property type="term" value="C:cytoplasm"/>
    <property type="evidence" value="ECO:0007669"/>
    <property type="project" value="UniProtKB-SubCell"/>
</dbReference>
<evidence type="ECO:0000256" key="5">
    <source>
        <dbReference type="ARBA" id="ARBA00023163"/>
    </source>
</evidence>
<keyword evidence="8" id="KW-1185">Reference proteome</keyword>
<evidence type="ECO:0000256" key="3">
    <source>
        <dbReference type="ARBA" id="ARBA00023015"/>
    </source>
</evidence>
<dbReference type="CDD" id="cd00090">
    <property type="entry name" value="HTH_ARSR"/>
    <property type="match status" value="1"/>
</dbReference>
<dbReference type="GO" id="GO:0003677">
    <property type="term" value="F:DNA binding"/>
    <property type="evidence" value="ECO:0007669"/>
    <property type="project" value="UniProtKB-KW"/>
</dbReference>
<sequence>MSQPDAPSARDPLSPVPTEALVCFNLYAASHAFIRLYAPYLERLGLTYPQFLVLLRLQERDGQGVGELGAALGMETSTLSPLLKRLTTAGLVQRTRSQRDERRVQVQLTEKGQGVAAEAARVPACIARDGAMRPEDYEGILAMLKDLRGQIARAAGAQAKTPPQD</sequence>
<dbReference type="InterPro" id="IPR011991">
    <property type="entry name" value="ArsR-like_HTH"/>
</dbReference>
<dbReference type="PANTHER" id="PTHR33164">
    <property type="entry name" value="TRANSCRIPTIONAL REGULATOR, MARR FAMILY"/>
    <property type="match status" value="1"/>
</dbReference>
<reference evidence="7 8" key="1">
    <citation type="submission" date="2019-12" db="EMBL/GenBank/DDBJ databases">
        <authorList>
            <person name="Li M."/>
        </authorList>
    </citation>
    <scope>NUCLEOTIDE SEQUENCE [LARGE SCALE GENOMIC DNA]</scope>
    <source>
        <strain evidence="7 8">GBMRC 2024</strain>
    </source>
</reference>
<dbReference type="PANTHER" id="PTHR33164:SF5">
    <property type="entry name" value="ORGANIC HYDROPEROXIDE RESISTANCE TRANSCRIPTIONAL REGULATOR"/>
    <property type="match status" value="1"/>
</dbReference>
<evidence type="ECO:0000313" key="8">
    <source>
        <dbReference type="Proteomes" id="UP000477911"/>
    </source>
</evidence>
<dbReference type="GO" id="GO:0003700">
    <property type="term" value="F:DNA-binding transcription factor activity"/>
    <property type="evidence" value="ECO:0007669"/>
    <property type="project" value="InterPro"/>
</dbReference>
<dbReference type="SMART" id="SM00347">
    <property type="entry name" value="HTH_MARR"/>
    <property type="match status" value="1"/>
</dbReference>
<comment type="caution">
    <text evidence="7">The sequence shown here is derived from an EMBL/GenBank/DDBJ whole genome shotgun (WGS) entry which is preliminary data.</text>
</comment>
<feature type="domain" description="HTH marR-type" evidence="6">
    <location>
        <begin position="19"/>
        <end position="149"/>
    </location>
</feature>
<dbReference type="SUPFAM" id="SSF46785">
    <property type="entry name" value="Winged helix' DNA-binding domain"/>
    <property type="match status" value="1"/>
</dbReference>
<keyword evidence="5" id="KW-0804">Transcription</keyword>
<dbReference type="Proteomes" id="UP000477911">
    <property type="component" value="Unassembled WGS sequence"/>
</dbReference>
<proteinExistence type="predicted"/>
<dbReference type="PRINTS" id="PR00598">
    <property type="entry name" value="HTHMARR"/>
</dbReference>
<evidence type="ECO:0000256" key="4">
    <source>
        <dbReference type="ARBA" id="ARBA00023125"/>
    </source>
</evidence>
<dbReference type="Gene3D" id="1.10.10.10">
    <property type="entry name" value="Winged helix-like DNA-binding domain superfamily/Winged helix DNA-binding domain"/>
    <property type="match status" value="1"/>
</dbReference>